<evidence type="ECO:0000256" key="1">
    <source>
        <dbReference type="ARBA" id="ARBA00004651"/>
    </source>
</evidence>
<keyword evidence="3 6" id="KW-0812">Transmembrane</keyword>
<evidence type="ECO:0000256" key="4">
    <source>
        <dbReference type="ARBA" id="ARBA00022989"/>
    </source>
</evidence>
<dbReference type="AlphaFoldDB" id="G8LZN1"/>
<feature type="transmembrane region" description="Helical" evidence="6">
    <location>
        <begin position="47"/>
        <end position="79"/>
    </location>
</feature>
<evidence type="ECO:0000313" key="8">
    <source>
        <dbReference type="EMBL" id="AEV67932.1"/>
    </source>
</evidence>
<evidence type="ECO:0000256" key="5">
    <source>
        <dbReference type="ARBA" id="ARBA00023136"/>
    </source>
</evidence>
<dbReference type="GO" id="GO:0005886">
    <property type="term" value="C:plasma membrane"/>
    <property type="evidence" value="ECO:0007669"/>
    <property type="project" value="UniProtKB-SubCell"/>
</dbReference>
<keyword evidence="5 6" id="KW-0472">Membrane</keyword>
<reference evidence="9" key="1">
    <citation type="submission" date="2011-12" db="EMBL/GenBank/DDBJ databases">
        <title>Complete sequence of Clostridium clariflavum DSM 19732.</title>
        <authorList>
            <consortium name="US DOE Joint Genome Institute"/>
            <person name="Lucas S."/>
            <person name="Han J."/>
            <person name="Lapidus A."/>
            <person name="Cheng J.-F."/>
            <person name="Goodwin L."/>
            <person name="Pitluck S."/>
            <person name="Peters L."/>
            <person name="Teshima H."/>
            <person name="Detter J.C."/>
            <person name="Han C."/>
            <person name="Tapia R."/>
            <person name="Land M."/>
            <person name="Hauser L."/>
            <person name="Kyrpides N."/>
            <person name="Ivanova N."/>
            <person name="Pagani I."/>
            <person name="Kitzmiller T."/>
            <person name="Lynd L."/>
            <person name="Izquierdo J."/>
            <person name="Woyke T."/>
        </authorList>
    </citation>
    <scope>NUCLEOTIDE SEQUENCE [LARGE SCALE GENOMIC DNA]</scope>
    <source>
        <strain evidence="9">DSM 19732 / NBRC 101661 / EBR45</strain>
    </source>
</reference>
<evidence type="ECO:0000256" key="6">
    <source>
        <dbReference type="SAM" id="Phobius"/>
    </source>
</evidence>
<evidence type="ECO:0000259" key="7">
    <source>
        <dbReference type="Pfam" id="PF02687"/>
    </source>
</evidence>
<reference evidence="8 9" key="2">
    <citation type="journal article" date="2012" name="Stand. Genomic Sci.">
        <title>Complete Genome Sequence of Clostridium clariflavum DSM 19732.</title>
        <authorList>
            <person name="Izquierdo J.A."/>
            <person name="Goodwin L."/>
            <person name="Davenport K.W."/>
            <person name="Teshima H."/>
            <person name="Bruce D."/>
            <person name="Detter C."/>
            <person name="Tapia R."/>
            <person name="Han S."/>
            <person name="Land M."/>
            <person name="Hauser L."/>
            <person name="Jeffries C.D."/>
            <person name="Han J."/>
            <person name="Pitluck S."/>
            <person name="Nolan M."/>
            <person name="Chen A."/>
            <person name="Huntemann M."/>
            <person name="Mavromatis K."/>
            <person name="Mikhailova N."/>
            <person name="Liolios K."/>
            <person name="Woyke T."/>
            <person name="Lynd L.R."/>
        </authorList>
    </citation>
    <scope>NUCLEOTIDE SEQUENCE [LARGE SCALE GENOMIC DNA]</scope>
    <source>
        <strain evidence="9">DSM 19732 / NBRC 101661 / EBR45</strain>
    </source>
</reference>
<dbReference type="KEGG" id="ccl:Clocl_1275"/>
<sequence>MQKWGIFFHFCPFIFYIKHLSGLFVLTINKRKREIAICLALGANKNVVYYEIILEMGIIAFLGTLLGILGSLILLLRGFEIATVVVFPNSIVIAALFGLSVFSVIISSIPVLISIKKLMPIEILRSA</sequence>
<dbReference type="RefSeq" id="WP_014254547.1">
    <property type="nucleotide sequence ID" value="NC_016627.1"/>
</dbReference>
<keyword evidence="8" id="KW-0449">Lipoprotein</keyword>
<feature type="transmembrane region" description="Helical" evidence="6">
    <location>
        <begin position="91"/>
        <end position="115"/>
    </location>
</feature>
<feature type="transmembrane region" description="Helical" evidence="6">
    <location>
        <begin position="6"/>
        <end position="26"/>
    </location>
</feature>
<evidence type="ECO:0000313" key="9">
    <source>
        <dbReference type="Proteomes" id="UP000005435"/>
    </source>
</evidence>
<comment type="subcellular location">
    <subcellularLocation>
        <location evidence="1">Cell membrane</location>
        <topology evidence="1">Multi-pass membrane protein</topology>
    </subcellularLocation>
</comment>
<keyword evidence="4 6" id="KW-1133">Transmembrane helix</keyword>
<keyword evidence="9" id="KW-1185">Reference proteome</keyword>
<feature type="domain" description="ABC3 transporter permease C-terminal" evidence="7">
    <location>
        <begin position="24"/>
        <end position="119"/>
    </location>
</feature>
<dbReference type="HOGENOM" id="CLU_1966710_0_0_9"/>
<name>G8LZN1_ACECE</name>
<dbReference type="InterPro" id="IPR003838">
    <property type="entry name" value="ABC3_permease_C"/>
</dbReference>
<accession>G8LZN1</accession>
<dbReference type="EMBL" id="CP003065">
    <property type="protein sequence ID" value="AEV67932.1"/>
    <property type="molecule type" value="Genomic_DNA"/>
</dbReference>
<protein>
    <submittedName>
        <fullName evidence="8">ABC-type transport system, involved in lipoprotein release, permease component</fullName>
    </submittedName>
</protein>
<proteinExistence type="predicted"/>
<keyword evidence="2" id="KW-1003">Cell membrane</keyword>
<gene>
    <name evidence="8" type="ordered locus">Clocl_1275</name>
</gene>
<dbReference type="Pfam" id="PF02687">
    <property type="entry name" value="FtsX"/>
    <property type="match status" value="1"/>
</dbReference>
<evidence type="ECO:0000256" key="2">
    <source>
        <dbReference type="ARBA" id="ARBA00022475"/>
    </source>
</evidence>
<evidence type="ECO:0000256" key="3">
    <source>
        <dbReference type="ARBA" id="ARBA00022692"/>
    </source>
</evidence>
<organism evidence="8 9">
    <name type="scientific">Acetivibrio clariflavus (strain DSM 19732 / NBRC 101661 / EBR45)</name>
    <name type="common">Clostridium clariflavum</name>
    <dbReference type="NCBI Taxonomy" id="720554"/>
    <lineage>
        <taxon>Bacteria</taxon>
        <taxon>Bacillati</taxon>
        <taxon>Bacillota</taxon>
        <taxon>Clostridia</taxon>
        <taxon>Eubacteriales</taxon>
        <taxon>Oscillospiraceae</taxon>
        <taxon>Acetivibrio</taxon>
    </lineage>
</organism>
<dbReference type="Proteomes" id="UP000005435">
    <property type="component" value="Chromosome"/>
</dbReference>
<dbReference type="STRING" id="720554.Clocl_1275"/>